<evidence type="ECO:0000256" key="1">
    <source>
        <dbReference type="SAM" id="MobiDB-lite"/>
    </source>
</evidence>
<keyword evidence="3" id="KW-1185">Reference proteome</keyword>
<organism evidence="2 3">
    <name type="scientific">Colletotrichum lupini</name>
    <dbReference type="NCBI Taxonomy" id="145971"/>
    <lineage>
        <taxon>Eukaryota</taxon>
        <taxon>Fungi</taxon>
        <taxon>Dikarya</taxon>
        <taxon>Ascomycota</taxon>
        <taxon>Pezizomycotina</taxon>
        <taxon>Sordariomycetes</taxon>
        <taxon>Hypocreomycetidae</taxon>
        <taxon>Glomerellales</taxon>
        <taxon>Glomerellaceae</taxon>
        <taxon>Colletotrichum</taxon>
        <taxon>Colletotrichum acutatum species complex</taxon>
    </lineage>
</organism>
<reference evidence="2" key="1">
    <citation type="journal article" date="2021" name="Mol. Plant Microbe Interact.">
        <title>Complete Genome Sequence of the Plant-Pathogenic Fungus Colletotrichum lupini.</title>
        <authorList>
            <person name="Baroncelli R."/>
            <person name="Pensec F."/>
            <person name="Da Lio D."/>
            <person name="Boufleur T."/>
            <person name="Vicente I."/>
            <person name="Sarrocco S."/>
            <person name="Picot A."/>
            <person name="Baraldi E."/>
            <person name="Sukno S."/>
            <person name="Thon M."/>
            <person name="Le Floch G."/>
        </authorList>
    </citation>
    <scope>NUCLEOTIDE SEQUENCE</scope>
    <source>
        <strain evidence="2">IMI 504893</strain>
    </source>
</reference>
<dbReference type="AlphaFoldDB" id="A0A9Q8STH5"/>
<evidence type="ECO:0000313" key="3">
    <source>
        <dbReference type="Proteomes" id="UP000830671"/>
    </source>
</evidence>
<gene>
    <name evidence="2" type="ORF">CLUP02_08819</name>
</gene>
<feature type="region of interest" description="Disordered" evidence="1">
    <location>
        <begin position="461"/>
        <end position="483"/>
    </location>
</feature>
<protein>
    <submittedName>
        <fullName evidence="2">Uncharacterized protein</fullName>
    </submittedName>
</protein>
<sequence>MSGSSLTSSVFVTKACIVWLCAQRPVALAPYPVGSRDLELAKIDRNAETKLSATRLLPSPFETSVVQHGRIGPSNRSDNNTMQFGNLICDPVLWFEKYDKLAPRRSRRFPPALHCISKKSGPLLKSLINSSNLVFTKRNLLLWIGVTFGWILDACRVTKPANLLIDFCTSDFVTRFDLEEQDSSLFVARELSRAFDLRQSGQFGTRQEPVYQTRRPTVGTPFSLIEPHPADDAFGRCAISHFATESEITSHEHECDDFTHFVPIRNPPHEHMMPRPSVFIILQILNLMRPSTAWIALVLHETHDRNLPSAAGPNKGRELGKRWYSTCEWTVHKVNEESDFQKAASQKGVVDNDRVWCYCTIWTFAEPACIGRLWPAIARMRWGTQQLGATKNRQRVTKSSEPISDPAIKISDNRSLPRQASLQAREASMACTCCWKAFEHPVDKWNRRRGLGISPDAAISEAGQAPGKASDHLTGMSSAGDFN</sequence>
<evidence type="ECO:0000313" key="2">
    <source>
        <dbReference type="EMBL" id="UQC83324.1"/>
    </source>
</evidence>
<dbReference type="KEGG" id="clup:CLUP02_08819"/>
<dbReference type="Proteomes" id="UP000830671">
    <property type="component" value="Chromosome 4"/>
</dbReference>
<dbReference type="GeneID" id="73342810"/>
<accession>A0A9Q8STH5</accession>
<name>A0A9Q8STH5_9PEZI</name>
<dbReference type="EMBL" id="CP019476">
    <property type="protein sequence ID" value="UQC83324.1"/>
    <property type="molecule type" value="Genomic_DNA"/>
</dbReference>
<dbReference type="RefSeq" id="XP_049144943.1">
    <property type="nucleotide sequence ID" value="XM_049287800.1"/>
</dbReference>
<proteinExistence type="predicted"/>